<sequence>MSAKKNPLNLNPLQLKTLALLQALAELDDHAVQKDENGAVTVMNLPHAHGDHFHVGDAVVASRDATGLTNPAPWSVLERKGLLRSMFPHGATLTAEGLAYDTGVRDQILHRHHHH</sequence>
<reference evidence="1" key="1">
    <citation type="submission" date="2021-02" db="EMBL/GenBank/DDBJ databases">
        <title>Genome sequence of Rhodospirillales sp. strain TMPK1 isolated from soil.</title>
        <authorList>
            <person name="Nakai R."/>
            <person name="Kusada H."/>
            <person name="Tamaki H."/>
        </authorList>
    </citation>
    <scope>NUCLEOTIDE SEQUENCE</scope>
    <source>
        <strain evidence="1">TMPK1</strain>
    </source>
</reference>
<accession>A0A8S8XE71</accession>
<evidence type="ECO:0000313" key="2">
    <source>
        <dbReference type="Proteomes" id="UP000681075"/>
    </source>
</evidence>
<organism evidence="1 2">
    <name type="scientific">Roseiterribacter gracilis</name>
    <dbReference type="NCBI Taxonomy" id="2812848"/>
    <lineage>
        <taxon>Bacteria</taxon>
        <taxon>Pseudomonadati</taxon>
        <taxon>Pseudomonadota</taxon>
        <taxon>Alphaproteobacteria</taxon>
        <taxon>Rhodospirillales</taxon>
        <taxon>Roseiterribacteraceae</taxon>
        <taxon>Roseiterribacter</taxon>
    </lineage>
</organism>
<dbReference type="Proteomes" id="UP000681075">
    <property type="component" value="Unassembled WGS sequence"/>
</dbReference>
<dbReference type="RefSeq" id="WP_420242668.1">
    <property type="nucleotide sequence ID" value="NZ_BOPV01000001.1"/>
</dbReference>
<keyword evidence="2" id="KW-1185">Reference proteome</keyword>
<dbReference type="AlphaFoldDB" id="A0A8S8XE71"/>
<gene>
    <name evidence="1" type="ORF">TMPK1_18030</name>
</gene>
<dbReference type="EMBL" id="BOPV01000001">
    <property type="protein sequence ID" value="GIL39566.1"/>
    <property type="molecule type" value="Genomic_DNA"/>
</dbReference>
<comment type="caution">
    <text evidence="1">The sequence shown here is derived from an EMBL/GenBank/DDBJ whole genome shotgun (WGS) entry which is preliminary data.</text>
</comment>
<name>A0A8S8XE71_9PROT</name>
<proteinExistence type="predicted"/>
<protein>
    <submittedName>
        <fullName evidence="1">Uncharacterized protein</fullName>
    </submittedName>
</protein>
<evidence type="ECO:0000313" key="1">
    <source>
        <dbReference type="EMBL" id="GIL39566.1"/>
    </source>
</evidence>